<name>A0A8C0KYH4_CANLU</name>
<dbReference type="GeneTree" id="ENSGT00940000169764"/>
<keyword evidence="5" id="KW-0496">Mitochondrion</keyword>
<organism evidence="7 8">
    <name type="scientific">Canis lupus dingo</name>
    <name type="common">dingo</name>
    <dbReference type="NCBI Taxonomy" id="286419"/>
    <lineage>
        <taxon>Eukaryota</taxon>
        <taxon>Metazoa</taxon>
        <taxon>Chordata</taxon>
        <taxon>Craniata</taxon>
        <taxon>Vertebrata</taxon>
        <taxon>Euteleostomi</taxon>
        <taxon>Mammalia</taxon>
        <taxon>Eutheria</taxon>
        <taxon>Laurasiatheria</taxon>
        <taxon>Carnivora</taxon>
        <taxon>Caniformia</taxon>
        <taxon>Canidae</taxon>
        <taxon>Canis</taxon>
    </lineage>
</organism>
<protein>
    <submittedName>
        <fullName evidence="7">Uncharacterized protein</fullName>
    </submittedName>
</protein>
<evidence type="ECO:0000256" key="3">
    <source>
        <dbReference type="ARBA" id="ARBA00022792"/>
    </source>
</evidence>
<evidence type="ECO:0000313" key="7">
    <source>
        <dbReference type="Ensembl" id="ENSCAFP00020022128.1"/>
    </source>
</evidence>
<proteinExistence type="inferred from homology"/>
<reference evidence="7" key="2">
    <citation type="submission" date="2025-09" db="UniProtKB">
        <authorList>
            <consortium name="Ensembl"/>
        </authorList>
    </citation>
    <scope>IDENTIFICATION</scope>
</reference>
<keyword evidence="3" id="KW-0999">Mitochondrion inner membrane</keyword>
<dbReference type="GO" id="GO:0005743">
    <property type="term" value="C:mitochondrial inner membrane"/>
    <property type="evidence" value="ECO:0007669"/>
    <property type="project" value="UniProtKB-SubCell"/>
</dbReference>
<keyword evidence="6" id="KW-0472">Membrane</keyword>
<dbReference type="InterPro" id="IPR018796">
    <property type="entry name" value="COA8"/>
</dbReference>
<evidence type="ECO:0000256" key="2">
    <source>
        <dbReference type="ARBA" id="ARBA00005453"/>
    </source>
</evidence>
<evidence type="ECO:0000256" key="1">
    <source>
        <dbReference type="ARBA" id="ARBA00004443"/>
    </source>
</evidence>
<dbReference type="PANTHER" id="PTHR31107:SF2">
    <property type="entry name" value="CYTOCHROME C OXIDASE ASSEMBLY FACTOR 8"/>
    <property type="match status" value="1"/>
</dbReference>
<dbReference type="Proteomes" id="UP000694391">
    <property type="component" value="Unplaced"/>
</dbReference>
<evidence type="ECO:0000256" key="4">
    <source>
        <dbReference type="ARBA" id="ARBA00022946"/>
    </source>
</evidence>
<evidence type="ECO:0000313" key="8">
    <source>
        <dbReference type="Proteomes" id="UP000694391"/>
    </source>
</evidence>
<dbReference type="PANTHER" id="PTHR31107">
    <property type="entry name" value="APOPTOGENIC PROTEIN 1, MITOCHONDRIAL"/>
    <property type="match status" value="1"/>
</dbReference>
<reference evidence="7" key="1">
    <citation type="submission" date="2025-08" db="UniProtKB">
        <authorList>
            <consortium name="Ensembl"/>
        </authorList>
    </citation>
    <scope>IDENTIFICATION</scope>
</reference>
<dbReference type="Pfam" id="PF10231">
    <property type="entry name" value="COA8"/>
    <property type="match status" value="1"/>
</dbReference>
<sequence>MADFYKAFLSKNFQKHMFYNRLAQPNFAITFSMGRMALERIWNKLRLKQKIRAHLIHPPGCLSFYGKRLVWELI</sequence>
<evidence type="ECO:0000256" key="5">
    <source>
        <dbReference type="ARBA" id="ARBA00023128"/>
    </source>
</evidence>
<keyword evidence="8" id="KW-1185">Reference proteome</keyword>
<dbReference type="Ensembl" id="ENSCAFT00020025627.1">
    <property type="protein sequence ID" value="ENSCAFP00020022128.1"/>
    <property type="gene ID" value="ENSCAFG00020017490.1"/>
</dbReference>
<accession>A0A8C0KYH4</accession>
<keyword evidence="4" id="KW-0809">Transit peptide</keyword>
<comment type="similarity">
    <text evidence="2">Belongs to the COA8 family.</text>
</comment>
<evidence type="ECO:0000256" key="6">
    <source>
        <dbReference type="ARBA" id="ARBA00023136"/>
    </source>
</evidence>
<dbReference type="GO" id="GO:0097193">
    <property type="term" value="P:intrinsic apoptotic signaling pathway"/>
    <property type="evidence" value="ECO:0007669"/>
    <property type="project" value="InterPro"/>
</dbReference>
<dbReference type="AlphaFoldDB" id="A0A8C0KYH4"/>
<comment type="subcellular location">
    <subcellularLocation>
        <location evidence="1">Mitochondrion inner membrane</location>
        <topology evidence="1">Peripheral membrane protein</topology>
        <orientation evidence="1">Matrix side</orientation>
    </subcellularLocation>
</comment>